<accession>A0A2K4ZQ55</accession>
<evidence type="ECO:0000313" key="2">
    <source>
        <dbReference type="EMBL" id="SOY32634.1"/>
    </source>
</evidence>
<reference evidence="2 3" key="1">
    <citation type="submission" date="2018-01" db="EMBL/GenBank/DDBJ databases">
        <authorList>
            <person name="Gaut B.S."/>
            <person name="Morton B.R."/>
            <person name="Clegg M.T."/>
            <person name="Duvall M.R."/>
        </authorList>
    </citation>
    <scope>NUCLEOTIDE SEQUENCE [LARGE SCALE GENOMIC DNA]</scope>
    <source>
        <strain evidence="2">GP69</strain>
    </source>
</reference>
<name>A0A2K4ZQ55_9FIRM</name>
<dbReference type="SUPFAM" id="SSF47413">
    <property type="entry name" value="lambda repressor-like DNA-binding domains"/>
    <property type="match status" value="1"/>
</dbReference>
<dbReference type="AlphaFoldDB" id="A0A2K4ZQ55"/>
<keyword evidence="3" id="KW-1185">Reference proteome</keyword>
<dbReference type="GO" id="GO:0003677">
    <property type="term" value="F:DNA binding"/>
    <property type="evidence" value="ECO:0007669"/>
    <property type="project" value="InterPro"/>
</dbReference>
<dbReference type="Gene3D" id="1.10.260.40">
    <property type="entry name" value="lambda repressor-like DNA-binding domains"/>
    <property type="match status" value="1"/>
</dbReference>
<feature type="domain" description="HTH cro/C1-type" evidence="1">
    <location>
        <begin position="11"/>
        <end position="66"/>
    </location>
</feature>
<evidence type="ECO:0000259" key="1">
    <source>
        <dbReference type="PROSITE" id="PS50943"/>
    </source>
</evidence>
<proteinExistence type="predicted"/>
<dbReference type="CDD" id="cd00093">
    <property type="entry name" value="HTH_XRE"/>
    <property type="match status" value="1"/>
</dbReference>
<dbReference type="Pfam" id="PF01381">
    <property type="entry name" value="HTH_3"/>
    <property type="match status" value="1"/>
</dbReference>
<dbReference type="InterPro" id="IPR001387">
    <property type="entry name" value="Cro/C1-type_HTH"/>
</dbReference>
<gene>
    <name evidence="2" type="ORF">AMURIS_05399</name>
</gene>
<dbReference type="Proteomes" id="UP000236311">
    <property type="component" value="Unassembled WGS sequence"/>
</dbReference>
<protein>
    <submittedName>
        <fullName evidence="2">Helix-turn-helix protein</fullName>
    </submittedName>
</protein>
<dbReference type="RefSeq" id="WP_103242557.1">
    <property type="nucleotide sequence ID" value="NZ_JANJZD010000050.1"/>
</dbReference>
<organism evidence="2 3">
    <name type="scientific">Acetatifactor muris</name>
    <dbReference type="NCBI Taxonomy" id="879566"/>
    <lineage>
        <taxon>Bacteria</taxon>
        <taxon>Bacillati</taxon>
        <taxon>Bacillota</taxon>
        <taxon>Clostridia</taxon>
        <taxon>Lachnospirales</taxon>
        <taxon>Lachnospiraceae</taxon>
        <taxon>Acetatifactor</taxon>
    </lineage>
</organism>
<dbReference type="InterPro" id="IPR010982">
    <property type="entry name" value="Lambda_DNA-bd_dom_sf"/>
</dbReference>
<dbReference type="EMBL" id="OFSM01000060">
    <property type="protein sequence ID" value="SOY32634.1"/>
    <property type="molecule type" value="Genomic_DNA"/>
</dbReference>
<evidence type="ECO:0000313" key="3">
    <source>
        <dbReference type="Proteomes" id="UP000236311"/>
    </source>
</evidence>
<sequence>MKQGITVQERLKDLRTERHLKLEELAAVTGISKSALGSYENDELKEISHKNLVELAKFYGVSTDYLLCLTENRNHPGMELTELHLSDSMVELLKSGRINNRLLCEIATHEDFITLMTDTEIYVDGVATAHFQNFNSLLEVLRGQVLSQYQPVEEDAALKALEAMQVQEEDYFCQVTHRTWDTILHAIRETHKNDTDSAPDGSNGMKLIKDAKKALAVPGSYLDVFTALMCTQLQIRYEKLSEQERTVLKNVMKKTPAYKDSPLSRMKRR</sequence>
<dbReference type="SMART" id="SM00530">
    <property type="entry name" value="HTH_XRE"/>
    <property type="match status" value="1"/>
</dbReference>
<dbReference type="PROSITE" id="PS50943">
    <property type="entry name" value="HTH_CROC1"/>
    <property type="match status" value="1"/>
</dbReference>
<dbReference type="OrthoDB" id="9812239at2"/>